<dbReference type="Proteomes" id="UP000835052">
    <property type="component" value="Unassembled WGS sequence"/>
</dbReference>
<name>A0A8S1HT00_9PELO</name>
<sequence length="99" mass="10340">MSIGIVSPKGLGKGLAGTWPTFLLYDPKTGVCVEIGCSDDRKLTAGSVPETADAVSFDVGVSPADGTLVAASIFAFRLDTTALFPSKRQHLENLVQNPC</sequence>
<protein>
    <submittedName>
        <fullName evidence="1">Uncharacterized protein</fullName>
    </submittedName>
</protein>
<gene>
    <name evidence="1" type="ORF">CAUJ_LOCUS15702</name>
</gene>
<accession>A0A8S1HT00</accession>
<dbReference type="EMBL" id="CAJGYM010000205">
    <property type="protein sequence ID" value="CAD6199803.1"/>
    <property type="molecule type" value="Genomic_DNA"/>
</dbReference>
<reference evidence="1" key="1">
    <citation type="submission" date="2020-10" db="EMBL/GenBank/DDBJ databases">
        <authorList>
            <person name="Kikuchi T."/>
        </authorList>
    </citation>
    <scope>NUCLEOTIDE SEQUENCE</scope>
    <source>
        <strain evidence="1">NKZ352</strain>
    </source>
</reference>
<evidence type="ECO:0000313" key="1">
    <source>
        <dbReference type="EMBL" id="CAD6199803.1"/>
    </source>
</evidence>
<comment type="caution">
    <text evidence="1">The sequence shown here is derived from an EMBL/GenBank/DDBJ whole genome shotgun (WGS) entry which is preliminary data.</text>
</comment>
<organism evidence="1 2">
    <name type="scientific">Caenorhabditis auriculariae</name>
    <dbReference type="NCBI Taxonomy" id="2777116"/>
    <lineage>
        <taxon>Eukaryota</taxon>
        <taxon>Metazoa</taxon>
        <taxon>Ecdysozoa</taxon>
        <taxon>Nematoda</taxon>
        <taxon>Chromadorea</taxon>
        <taxon>Rhabditida</taxon>
        <taxon>Rhabditina</taxon>
        <taxon>Rhabditomorpha</taxon>
        <taxon>Rhabditoidea</taxon>
        <taxon>Rhabditidae</taxon>
        <taxon>Peloderinae</taxon>
        <taxon>Caenorhabditis</taxon>
    </lineage>
</organism>
<proteinExistence type="predicted"/>
<evidence type="ECO:0000313" key="2">
    <source>
        <dbReference type="Proteomes" id="UP000835052"/>
    </source>
</evidence>
<keyword evidence="2" id="KW-1185">Reference proteome</keyword>
<dbReference type="AlphaFoldDB" id="A0A8S1HT00"/>